<keyword evidence="1" id="KW-1185">Reference proteome</keyword>
<dbReference type="AlphaFoldDB" id="A0A0M3INZ5"/>
<evidence type="ECO:0000313" key="1">
    <source>
        <dbReference type="Proteomes" id="UP000036681"/>
    </source>
</evidence>
<name>A0A0M3INZ5_ASCLU</name>
<accession>A0A0M3INZ5</accession>
<reference evidence="2" key="1">
    <citation type="submission" date="2017-02" db="UniProtKB">
        <authorList>
            <consortium name="WormBaseParasite"/>
        </authorList>
    </citation>
    <scope>IDENTIFICATION</scope>
</reference>
<dbReference type="Proteomes" id="UP000036681">
    <property type="component" value="Unplaced"/>
</dbReference>
<dbReference type="WBParaSite" id="ALUE_0002047301-mRNA-1">
    <property type="protein sequence ID" value="ALUE_0002047301-mRNA-1"/>
    <property type="gene ID" value="ALUE_0002047301"/>
</dbReference>
<evidence type="ECO:0000313" key="2">
    <source>
        <dbReference type="WBParaSite" id="ALUE_0002047301-mRNA-1"/>
    </source>
</evidence>
<protein>
    <submittedName>
        <fullName evidence="2">Nuclear receptor domain-containing protein</fullName>
    </submittedName>
</protein>
<organism evidence="1 2">
    <name type="scientific">Ascaris lumbricoides</name>
    <name type="common">Giant roundworm</name>
    <dbReference type="NCBI Taxonomy" id="6252"/>
    <lineage>
        <taxon>Eukaryota</taxon>
        <taxon>Metazoa</taxon>
        <taxon>Ecdysozoa</taxon>
        <taxon>Nematoda</taxon>
        <taxon>Chromadorea</taxon>
        <taxon>Rhabditida</taxon>
        <taxon>Spirurina</taxon>
        <taxon>Ascaridomorpha</taxon>
        <taxon>Ascaridoidea</taxon>
        <taxon>Ascarididae</taxon>
        <taxon>Ascaris</taxon>
    </lineage>
</organism>
<proteinExistence type="predicted"/>
<sequence>MSRMTIVDPALVVTAGGVEDALRELKVTYSLFFRSFDDASSAVEFAARYRLIANERSCPKCSARMKIWKRKCADSMEWRCMKTALSGDGGRGRVQKRKKVPCAVVSIRRGSVFERSRLPIATLLSVMFLWSQRAPQDNIRLSTGIAEHTAVEWEMFIREICAYYVERRQVLQSFISLAISAYICCYC</sequence>